<evidence type="ECO:0000256" key="7">
    <source>
        <dbReference type="ARBA" id="ARBA00023303"/>
    </source>
</evidence>
<evidence type="ECO:0000256" key="8">
    <source>
        <dbReference type="SAM" id="Coils"/>
    </source>
</evidence>
<proteinExistence type="predicted"/>
<accession>A0A078A6H0</accession>
<feature type="compositionally biased region" description="Polar residues" evidence="9">
    <location>
        <begin position="1185"/>
        <end position="1201"/>
    </location>
</feature>
<dbReference type="OrthoDB" id="417811at2759"/>
<dbReference type="SUPFAM" id="SSF81324">
    <property type="entry name" value="Voltage-gated potassium channels"/>
    <property type="match status" value="1"/>
</dbReference>
<dbReference type="Gene3D" id="1.10.287.70">
    <property type="match status" value="1"/>
</dbReference>
<feature type="region of interest" description="Disordered" evidence="9">
    <location>
        <begin position="521"/>
        <end position="544"/>
    </location>
</feature>
<evidence type="ECO:0000256" key="6">
    <source>
        <dbReference type="ARBA" id="ARBA00023136"/>
    </source>
</evidence>
<feature type="region of interest" description="Disordered" evidence="9">
    <location>
        <begin position="1103"/>
        <end position="1208"/>
    </location>
</feature>
<dbReference type="Pfam" id="PF00027">
    <property type="entry name" value="cNMP_binding"/>
    <property type="match status" value="1"/>
</dbReference>
<keyword evidence="4 10" id="KW-1133">Transmembrane helix</keyword>
<evidence type="ECO:0000256" key="5">
    <source>
        <dbReference type="ARBA" id="ARBA00023065"/>
    </source>
</evidence>
<evidence type="ECO:0000259" key="11">
    <source>
        <dbReference type="PROSITE" id="PS50042"/>
    </source>
</evidence>
<feature type="compositionally biased region" description="Polar residues" evidence="9">
    <location>
        <begin position="1046"/>
        <end position="1055"/>
    </location>
</feature>
<feature type="compositionally biased region" description="Low complexity" evidence="9">
    <location>
        <begin position="28"/>
        <end position="38"/>
    </location>
</feature>
<feature type="transmembrane region" description="Helical" evidence="10">
    <location>
        <begin position="428"/>
        <end position="447"/>
    </location>
</feature>
<evidence type="ECO:0000256" key="4">
    <source>
        <dbReference type="ARBA" id="ARBA00022989"/>
    </source>
</evidence>
<feature type="transmembrane region" description="Helical" evidence="10">
    <location>
        <begin position="599"/>
        <end position="619"/>
    </location>
</feature>
<dbReference type="EMBL" id="CCKQ01005901">
    <property type="protein sequence ID" value="CDW77175.1"/>
    <property type="molecule type" value="Genomic_DNA"/>
</dbReference>
<sequence length="1302" mass="148300">MIGNVATYMNNNQKNYKGKQVYSTVTNSNDSSSSGKSHSSIDDDSDESNQRNKIAQVVAPPKGSTSPVKKISIRRSHLVHNPKITGSLSGFEDLEKVKESLKNQSFGKLSPQQDIKNQNTRQSNQNSDGQFRSPNVLYLKQSMIKQASSTSQIQNLNMEQEMDKIVDEYDNLVGKRMSSNLKESLASIKERKLSSFQKKSTMNNNFLDTDEDANPPARSRKTTDNDLNIGKSPDQQKYPQEFEDANVSQNLLKSQKTSVKRQASKVSAMSKGNKKPKIEFTQEYINYLNDIYEQGKSKNQPGATQEEMIQEMNCMQKTIHILRCCKPKNEEDEDWSVIITPVFSSGESDDDCKVKFLELKPEQQVNRAAELWRRTFIKAKGGAKIVQKFAQLSEDITMFGASRKIDLDIEEDITPLPFILLPENYIKMSWNFVIMFLLLYTATFVPYRTAFIDDVSEGLANFEWLVDALFIFDLLINFISAYEDRDKNIEVRLKWIALNYFKTWFFLDVAACIPFQLLESDNSSDSSTTTSTTQNTGQIPGKQSKNSKINKLIRLARLPRLYRLLRILRLFKILGLINQNASFKKLQEAMKVNAGIQRMVMVGFGVLFMVHLMACLWFLVAKLNDFDEQCWVVKSQIMDRPAPYQYLTSVYWALQTLTTVGYGDIHAYSVHEKIAALAWMIIGVGFYSFTIGNLSSIINTIDVKAAHLQQKLNILTEFAKRTKLPDDVQNRIKRFLENNHNEHLSLFDQKQLLSEIPASLRAEVVSHTHGEIIKNIKFFNDKDPHFLFSILPLLKPMKVYRKDILYNQGDYAEEVFFILKGRVKMYIDVNEGASDGVVLNVPFNLYVEGSYFGDSEIFPKAVENDQQLQIVERHCRDSTAIAETECQLLVITRKELLDVLRRFKKLTTEMREVALERQKHHRRAINQVKEKQKLKITSLADQYYLSSQGQQIKKDQDLENKKIIFNKYVKGKGGKKKENAKIQLEQLFQQEDRSKGAHNKNGNQPGPIVTNLSEQKISTNGSSFPQKRPPPLNLKIQIPTDDNEYDQQPQSSQLKSKAAKRDQKIPVISEPEPLEKPVAQINVGNFSNRQYKKKLSSTLMIGQADNEKSNKSPSSPALSSRGSPSNKNSTTNKINNGQSNNNFSSALSSQQRNQLKLQGQKRDSVATKAPDSSQNTHRQNDKESQTSSSMDGATSSQTSDTMTDEEEIEKAKMRQIAGNSVISDNMSDDSGWAQNEMIFQSFQENMALIAGNSFEILQLYEMISKDYAKINQSINDMEDHNELVENRSKALEDKLERIIKLL</sequence>
<dbReference type="InParanoid" id="A0A078A6H0"/>
<feature type="region of interest" description="Disordered" evidence="9">
    <location>
        <begin position="104"/>
        <end position="132"/>
    </location>
</feature>
<dbReference type="CDD" id="cd00038">
    <property type="entry name" value="CAP_ED"/>
    <property type="match status" value="1"/>
</dbReference>
<feature type="compositionally biased region" description="Low complexity" evidence="9">
    <location>
        <begin position="1111"/>
        <end position="1136"/>
    </location>
</feature>
<dbReference type="InterPro" id="IPR003938">
    <property type="entry name" value="K_chnl_volt-dep_EAG/ELK/ERG"/>
</dbReference>
<keyword evidence="5" id="KW-0406">Ion transport</keyword>
<evidence type="ECO:0000256" key="3">
    <source>
        <dbReference type="ARBA" id="ARBA00022692"/>
    </source>
</evidence>
<keyword evidence="2" id="KW-0813">Transport</keyword>
<gene>
    <name evidence="12" type="primary">Contig8526.g9101</name>
    <name evidence="12" type="ORF">STYLEM_6145</name>
</gene>
<dbReference type="Gene3D" id="2.60.120.10">
    <property type="entry name" value="Jelly Rolls"/>
    <property type="match status" value="1"/>
</dbReference>
<dbReference type="GO" id="GO:0005249">
    <property type="term" value="F:voltage-gated potassium channel activity"/>
    <property type="evidence" value="ECO:0007669"/>
    <property type="project" value="InterPro"/>
</dbReference>
<protein>
    <submittedName>
        <fullName evidence="12">Cation channel family protein</fullName>
    </submittedName>
</protein>
<feature type="compositionally biased region" description="Low complexity" evidence="9">
    <location>
        <begin position="521"/>
        <end position="536"/>
    </location>
</feature>
<dbReference type="PROSITE" id="PS50042">
    <property type="entry name" value="CNMP_BINDING_3"/>
    <property type="match status" value="1"/>
</dbReference>
<name>A0A078A6H0_STYLE</name>
<dbReference type="OMA" id="IVIKRYQ"/>
<evidence type="ECO:0000256" key="1">
    <source>
        <dbReference type="ARBA" id="ARBA00004141"/>
    </source>
</evidence>
<feature type="transmembrane region" description="Helical" evidence="10">
    <location>
        <begin position="644"/>
        <end position="662"/>
    </location>
</feature>
<dbReference type="SUPFAM" id="SSF51206">
    <property type="entry name" value="cAMP-binding domain-like"/>
    <property type="match status" value="1"/>
</dbReference>
<keyword evidence="7" id="KW-0407">Ion channel</keyword>
<keyword evidence="3 10" id="KW-0812">Transmembrane</keyword>
<dbReference type="SMART" id="SM00100">
    <property type="entry name" value="cNMP"/>
    <property type="match status" value="1"/>
</dbReference>
<dbReference type="GO" id="GO:0016020">
    <property type="term" value="C:membrane"/>
    <property type="evidence" value="ECO:0007669"/>
    <property type="project" value="UniProtKB-SubCell"/>
</dbReference>
<dbReference type="Pfam" id="PF00520">
    <property type="entry name" value="Ion_trans"/>
    <property type="match status" value="1"/>
</dbReference>
<feature type="region of interest" description="Disordered" evidence="9">
    <location>
        <begin position="1018"/>
        <end position="1072"/>
    </location>
</feature>
<feature type="compositionally biased region" description="Polar residues" evidence="9">
    <location>
        <begin position="246"/>
        <end position="257"/>
    </location>
</feature>
<feature type="region of interest" description="Disordered" evidence="9">
    <location>
        <begin position="24"/>
        <end position="74"/>
    </location>
</feature>
<dbReference type="PANTHER" id="PTHR47823:SF9">
    <property type="entry name" value="CHROMOSOME UNDETERMINED SCAFFOLD_10, WHOLE GENOME SHOTGUN SEQUENCE"/>
    <property type="match status" value="1"/>
</dbReference>
<dbReference type="InterPro" id="IPR018490">
    <property type="entry name" value="cNMP-bd_dom_sf"/>
</dbReference>
<feature type="transmembrane region" description="Helical" evidence="10">
    <location>
        <begin position="459"/>
        <end position="479"/>
    </location>
</feature>
<dbReference type="PRINTS" id="PR01463">
    <property type="entry name" value="EAGCHANLFMLY"/>
</dbReference>
<keyword evidence="8" id="KW-0175">Coiled coil</keyword>
<dbReference type="InterPro" id="IPR014710">
    <property type="entry name" value="RmlC-like_jellyroll"/>
</dbReference>
<evidence type="ECO:0000256" key="9">
    <source>
        <dbReference type="SAM" id="MobiDB-lite"/>
    </source>
</evidence>
<evidence type="ECO:0000256" key="10">
    <source>
        <dbReference type="SAM" id="Phobius"/>
    </source>
</evidence>
<reference evidence="12 13" key="1">
    <citation type="submission" date="2014-06" db="EMBL/GenBank/DDBJ databases">
        <authorList>
            <person name="Swart Estienne"/>
        </authorList>
    </citation>
    <scope>NUCLEOTIDE SEQUENCE [LARGE SCALE GENOMIC DNA]</scope>
    <source>
        <strain evidence="12 13">130c</strain>
    </source>
</reference>
<dbReference type="Gene3D" id="1.10.287.630">
    <property type="entry name" value="Helix hairpin bin"/>
    <property type="match status" value="1"/>
</dbReference>
<feature type="region of interest" description="Disordered" evidence="9">
    <location>
        <begin position="199"/>
        <end position="274"/>
    </location>
</feature>
<comment type="subcellular location">
    <subcellularLocation>
        <location evidence="1">Membrane</location>
        <topology evidence="1">Multi-pass membrane protein</topology>
    </subcellularLocation>
</comment>
<feature type="compositionally biased region" description="Polar residues" evidence="9">
    <location>
        <begin position="1137"/>
        <end position="1157"/>
    </location>
</feature>
<dbReference type="Proteomes" id="UP000039865">
    <property type="component" value="Unassembled WGS sequence"/>
</dbReference>
<keyword evidence="6 10" id="KW-0472">Membrane</keyword>
<feature type="coiled-coil region" evidence="8">
    <location>
        <begin position="1267"/>
        <end position="1301"/>
    </location>
</feature>
<dbReference type="InterPro" id="IPR005821">
    <property type="entry name" value="Ion_trans_dom"/>
</dbReference>
<dbReference type="InterPro" id="IPR000595">
    <property type="entry name" value="cNMP-bd_dom"/>
</dbReference>
<evidence type="ECO:0000313" key="13">
    <source>
        <dbReference type="Proteomes" id="UP000039865"/>
    </source>
</evidence>
<keyword evidence="13" id="KW-1185">Reference proteome</keyword>
<feature type="transmembrane region" description="Helical" evidence="10">
    <location>
        <begin position="674"/>
        <end position="694"/>
    </location>
</feature>
<evidence type="ECO:0000256" key="2">
    <source>
        <dbReference type="ARBA" id="ARBA00022448"/>
    </source>
</evidence>
<feature type="domain" description="Cyclic nucleotide-binding" evidence="11">
    <location>
        <begin position="778"/>
        <end position="917"/>
    </location>
</feature>
<organism evidence="12 13">
    <name type="scientific">Stylonychia lemnae</name>
    <name type="common">Ciliate</name>
    <dbReference type="NCBI Taxonomy" id="5949"/>
    <lineage>
        <taxon>Eukaryota</taxon>
        <taxon>Sar</taxon>
        <taxon>Alveolata</taxon>
        <taxon>Ciliophora</taxon>
        <taxon>Intramacronucleata</taxon>
        <taxon>Spirotrichea</taxon>
        <taxon>Stichotrichia</taxon>
        <taxon>Sporadotrichida</taxon>
        <taxon>Oxytrichidae</taxon>
        <taxon>Stylonychinae</taxon>
        <taxon>Stylonychia</taxon>
    </lineage>
</organism>
<dbReference type="PANTHER" id="PTHR47823">
    <property type="entry name" value="ION_TRANS DOMAIN-CONTAINING PROTEIN"/>
    <property type="match status" value="1"/>
</dbReference>
<evidence type="ECO:0000313" key="12">
    <source>
        <dbReference type="EMBL" id="CDW77175.1"/>
    </source>
</evidence>